<sequence length="434" mass="50537">MIDDAITTFLDDRKDAWLKKNISSSMNEEEITEKELECETIFTLQHWLPNAAKRAGQMSMSSHPCTFSHPSSRKNKNGYATSVIANSKRSNDGFLRSGNVTVELDALGNAAALDVYKFLTLKMNDGMSLIEHIEKDTELAVKLLTLSNVNEELNYLALKKDFLEMVSVGSEIVTSSKIKQVFFPIEKDWSENKSYNAESYHQLSILTASGILFELRNRLDAMRFGDEIKFARESKRMNQKHPGFKEIYNLTTIGYGGTKPQNISVLNNKNGGKAHMFMSVPPKLKQRDIHFPQTDFFRQTVHYFQCKNQFYQLHKLYSRENNNKLIRDMRDEYYQSIIDHIIEKMWQIRSVATEQFSTNENQLPLVQKIWLCDQLEYSEQREKMDDWLVEIEDSIAKFLFHGYEKVLGKNAIKLSDEEYKHMHKKVFSNREALR</sequence>
<dbReference type="Pfam" id="PF09611">
    <property type="entry name" value="Cas_Csy1"/>
    <property type="match status" value="1"/>
</dbReference>
<dbReference type="AlphaFoldDB" id="A0A6N7EWW2"/>
<keyword evidence="2" id="KW-1185">Reference proteome</keyword>
<proteinExistence type="predicted"/>
<evidence type="ECO:0000313" key="2">
    <source>
        <dbReference type="Proteomes" id="UP000471298"/>
    </source>
</evidence>
<organism evidence="1 2">
    <name type="scientific">Ostreibacterium oceani</name>
    <dbReference type="NCBI Taxonomy" id="2654998"/>
    <lineage>
        <taxon>Bacteria</taxon>
        <taxon>Pseudomonadati</taxon>
        <taxon>Pseudomonadota</taxon>
        <taxon>Gammaproteobacteria</taxon>
        <taxon>Cardiobacteriales</taxon>
        <taxon>Ostreibacteriaceae</taxon>
        <taxon>Ostreibacterium</taxon>
    </lineage>
</organism>
<accession>A0A6N7EWW2</accession>
<name>A0A6N7EWW2_9GAMM</name>
<evidence type="ECO:0000313" key="1">
    <source>
        <dbReference type="EMBL" id="MPV85909.1"/>
    </source>
</evidence>
<comment type="caution">
    <text evidence="1">The sequence shown here is derived from an EMBL/GenBank/DDBJ whole genome shotgun (WGS) entry which is preliminary data.</text>
</comment>
<reference evidence="1 2" key="1">
    <citation type="submission" date="2019-10" db="EMBL/GenBank/DDBJ databases">
        <title>Cardiobacteriales fam. a chemoheterotrophic member of the order Cardiobacteriales, and proposal of Cardiobacteriales fam. nov.</title>
        <authorList>
            <person name="Wang C."/>
        </authorList>
    </citation>
    <scope>NUCLEOTIDE SEQUENCE [LARGE SCALE GENOMIC DNA]</scope>
    <source>
        <strain evidence="1 2">ML27</strain>
    </source>
</reference>
<gene>
    <name evidence="1" type="primary">csy1</name>
    <name evidence="1" type="ORF">GCU85_04040</name>
</gene>
<protein>
    <submittedName>
        <fullName evidence="1">Type I-F CRISPR-associated protein Csy1</fullName>
    </submittedName>
</protein>
<dbReference type="Proteomes" id="UP000471298">
    <property type="component" value="Unassembled WGS sequence"/>
</dbReference>
<dbReference type="InParanoid" id="A0A6N7EWW2"/>
<dbReference type="EMBL" id="WHNW01000003">
    <property type="protein sequence ID" value="MPV85909.1"/>
    <property type="molecule type" value="Genomic_DNA"/>
</dbReference>
<dbReference type="RefSeq" id="WP_152809620.1">
    <property type="nucleotide sequence ID" value="NZ_WHNW01000003.1"/>
</dbReference>
<dbReference type="InterPro" id="IPR013397">
    <property type="entry name" value="CRISPR-assoc_prot_Csy1"/>
</dbReference>
<dbReference type="NCBIfam" id="TIGR02564">
    <property type="entry name" value="cas_Csy1"/>
    <property type="match status" value="1"/>
</dbReference>